<organism evidence="2">
    <name type="scientific">marine metagenome</name>
    <dbReference type="NCBI Taxonomy" id="408172"/>
    <lineage>
        <taxon>unclassified sequences</taxon>
        <taxon>metagenomes</taxon>
        <taxon>ecological metagenomes</taxon>
    </lineage>
</organism>
<dbReference type="PANTHER" id="PTHR37947:SF1">
    <property type="entry name" value="BLL2462 PROTEIN"/>
    <property type="match status" value="1"/>
</dbReference>
<feature type="transmembrane region" description="Helical" evidence="1">
    <location>
        <begin position="25"/>
        <end position="44"/>
    </location>
</feature>
<gene>
    <name evidence="2" type="ORF">METZ01_LOCUS145530</name>
</gene>
<dbReference type="InterPro" id="IPR029062">
    <property type="entry name" value="Class_I_gatase-like"/>
</dbReference>
<name>A0A381ZTU4_9ZZZZ</name>
<dbReference type="Gene3D" id="3.40.50.880">
    <property type="match status" value="1"/>
</dbReference>
<evidence type="ECO:0008006" key="3">
    <source>
        <dbReference type="Google" id="ProtNLM"/>
    </source>
</evidence>
<proteinExistence type="predicted"/>
<dbReference type="SUPFAM" id="SSF53300">
    <property type="entry name" value="vWA-like"/>
    <property type="match status" value="1"/>
</dbReference>
<evidence type="ECO:0000256" key="1">
    <source>
        <dbReference type="SAM" id="Phobius"/>
    </source>
</evidence>
<dbReference type="Gene3D" id="3.40.50.410">
    <property type="entry name" value="von Willebrand factor, type A domain"/>
    <property type="match status" value="1"/>
</dbReference>
<accession>A0A381ZTU4</accession>
<feature type="transmembrane region" description="Helical" evidence="1">
    <location>
        <begin position="56"/>
        <end position="74"/>
    </location>
</feature>
<keyword evidence="1" id="KW-0472">Membrane</keyword>
<dbReference type="AlphaFoldDB" id="A0A381ZTU4"/>
<keyword evidence="1" id="KW-1133">Transmembrane helix</keyword>
<reference evidence="2" key="1">
    <citation type="submission" date="2018-05" db="EMBL/GenBank/DDBJ databases">
        <authorList>
            <person name="Lanie J.A."/>
            <person name="Ng W.-L."/>
            <person name="Kazmierczak K.M."/>
            <person name="Andrzejewski T.M."/>
            <person name="Davidsen T.M."/>
            <person name="Wayne K.J."/>
            <person name="Tettelin H."/>
            <person name="Glass J.I."/>
            <person name="Rusch D."/>
            <person name="Podicherti R."/>
            <person name="Tsui H.-C.T."/>
            <person name="Winkler M.E."/>
        </authorList>
    </citation>
    <scope>NUCLEOTIDE SEQUENCE</scope>
</reference>
<protein>
    <recommendedName>
        <fullName evidence="3">VWFA domain-containing protein</fullName>
    </recommendedName>
</protein>
<dbReference type="EMBL" id="UINC01022638">
    <property type="protein sequence ID" value="SVA92676.1"/>
    <property type="molecule type" value="Genomic_DNA"/>
</dbReference>
<sequence>MLKQLFDVNPDETNFEVQFSVQQDYWGIALLCLVGFLVYSIYLYRSESWLSKNRRMIMGGAYLLAGCLLVFILLEPVLKLESNRPQKRTLLVLVDASQSMGIKDQLQEEEEILEAARIMQMAPLKETEKTKNSAALQKDLDEKEVTRLALAKAAVEHPEIGIAAKLDDEYDVRYYTFGDRLNPVSGGEESTQLLGNRPADANSSRIGSAIEEALTRHAGQPVAGIVLLSDFAWIKGSDPIEVARKAKKQEVPIYCVPFGLPAPPDLKLKRIIAPEVAFTGDSVPVRVQIDSSGFDGKTAQVTLNLDDEEIDVQRPTLTGRSQFIEFNLKGNTLTSTGTKKLVATIKTDSLETTDANNERNHKIRIIDEKINVLYVEGMPRWEFRYLRWVLRRDPRLRVRFLMTQGDNELAYNSTGEHLSSFPTKKEDILKYDLIILGDVRSTYFKTEQLDTLEKLVKESGGSLLMLAGPMGSPNSYADKKKVADMLPVKIAGGNWRGVSSQTHPKVTASGLESTVVNLAPDPSKLNQNTR</sequence>
<dbReference type="SUPFAM" id="SSF52317">
    <property type="entry name" value="Class I glutamine amidotransferase-like"/>
    <property type="match status" value="1"/>
</dbReference>
<dbReference type="PANTHER" id="PTHR37947">
    <property type="entry name" value="BLL2462 PROTEIN"/>
    <property type="match status" value="1"/>
</dbReference>
<evidence type="ECO:0000313" key="2">
    <source>
        <dbReference type="EMBL" id="SVA92676.1"/>
    </source>
</evidence>
<dbReference type="InterPro" id="IPR036465">
    <property type="entry name" value="vWFA_dom_sf"/>
</dbReference>
<keyword evidence="1" id="KW-0812">Transmembrane</keyword>
<feature type="non-terminal residue" evidence="2">
    <location>
        <position position="530"/>
    </location>
</feature>